<dbReference type="PANTHER" id="PTHR37481">
    <property type="entry name" value="LIPOPOLYSACCHARIDE EXPORT SYSTEM PROTEIN LPTC"/>
    <property type="match status" value="1"/>
</dbReference>
<accession>A0A2U0TGZ2</accession>
<evidence type="ECO:0000256" key="4">
    <source>
        <dbReference type="ARBA" id="ARBA00022989"/>
    </source>
</evidence>
<evidence type="ECO:0000256" key="3">
    <source>
        <dbReference type="ARBA" id="ARBA00022692"/>
    </source>
</evidence>
<comment type="subunit">
    <text evidence="6">Component of the lipopolysaccharide transport and assembly complex. Interacts with LptA and the LptBFG transporter complex.</text>
</comment>
<proteinExistence type="inferred from homology"/>
<organism evidence="8 9">
    <name type="scientific">Alitibacter langaaensis DSM 22999</name>
    <dbReference type="NCBI Taxonomy" id="1122935"/>
    <lineage>
        <taxon>Bacteria</taxon>
        <taxon>Pseudomonadati</taxon>
        <taxon>Pseudomonadota</taxon>
        <taxon>Gammaproteobacteria</taxon>
        <taxon>Pasteurellales</taxon>
        <taxon>Pasteurellaceae</taxon>
        <taxon>Alitibacter</taxon>
    </lineage>
</organism>
<protein>
    <recommendedName>
        <fullName evidence="6">Lipopolysaccharide export system protein LptC</fullName>
    </recommendedName>
</protein>
<keyword evidence="2 6" id="KW-0997">Cell inner membrane</keyword>
<evidence type="ECO:0000256" key="2">
    <source>
        <dbReference type="ARBA" id="ARBA00022519"/>
    </source>
</evidence>
<reference evidence="8 9" key="1">
    <citation type="submission" date="2018-05" db="EMBL/GenBank/DDBJ databases">
        <title>Genomic Encyclopedia of Type Strains, Phase IV (KMG-IV): sequencing the most valuable type-strain genomes for metagenomic binning, comparative biology and taxonomic classification.</title>
        <authorList>
            <person name="Goeker M."/>
        </authorList>
    </citation>
    <scope>NUCLEOTIDE SEQUENCE [LARGE SCALE GENOMIC DNA]</scope>
    <source>
        <strain evidence="8 9">DSM 22999</strain>
    </source>
</reference>
<comment type="function">
    <text evidence="6">Involved in the assembly of lipopolysaccharide (LPS). Required for the translocation of LPS from the inner membrane to the outer membrane. Facilitates the transfer of LPS from the inner membrane to the periplasmic protein LptA. Could be a docking site for LptA.</text>
</comment>
<dbReference type="Gene3D" id="2.60.450.10">
    <property type="entry name" value="Lipopolysaccharide (LPS) transport protein A like domain"/>
    <property type="match status" value="1"/>
</dbReference>
<keyword evidence="1 6" id="KW-1003">Cell membrane</keyword>
<dbReference type="InterPro" id="IPR026265">
    <property type="entry name" value="LptC"/>
</dbReference>
<dbReference type="PANTHER" id="PTHR37481:SF1">
    <property type="entry name" value="LIPOPOLYSACCHARIDE EXPORT SYSTEM PROTEIN LPTC"/>
    <property type="match status" value="1"/>
</dbReference>
<evidence type="ECO:0000256" key="5">
    <source>
        <dbReference type="ARBA" id="ARBA00023136"/>
    </source>
</evidence>
<evidence type="ECO:0000256" key="6">
    <source>
        <dbReference type="HAMAP-Rule" id="MF_01915"/>
    </source>
</evidence>
<keyword evidence="4 6" id="KW-1133">Transmembrane helix</keyword>
<keyword evidence="5 6" id="KW-0472">Membrane</keyword>
<comment type="subcellular location">
    <subcellularLocation>
        <location evidence="6">Cell inner membrane</location>
        <topology evidence="6">Single-pass membrane protein</topology>
    </subcellularLocation>
</comment>
<evidence type="ECO:0000313" key="9">
    <source>
        <dbReference type="Proteomes" id="UP000245909"/>
    </source>
</evidence>
<gene>
    <name evidence="6" type="primary">lptC</name>
    <name evidence="8" type="ORF">C8D76_101215</name>
</gene>
<dbReference type="GO" id="GO:0017089">
    <property type="term" value="F:glycolipid transfer activity"/>
    <property type="evidence" value="ECO:0007669"/>
    <property type="project" value="TreeGrafter"/>
</dbReference>
<feature type="compositionally biased region" description="Polar residues" evidence="7">
    <location>
        <begin position="105"/>
        <end position="115"/>
    </location>
</feature>
<dbReference type="Pfam" id="PF06835">
    <property type="entry name" value="LptC"/>
    <property type="match status" value="1"/>
</dbReference>
<dbReference type="GO" id="GO:0030288">
    <property type="term" value="C:outer membrane-bounded periplasmic space"/>
    <property type="evidence" value="ECO:0007669"/>
    <property type="project" value="TreeGrafter"/>
</dbReference>
<evidence type="ECO:0000256" key="7">
    <source>
        <dbReference type="SAM" id="MobiDB-lite"/>
    </source>
</evidence>
<dbReference type="Proteomes" id="UP000245909">
    <property type="component" value="Unassembled WGS sequence"/>
</dbReference>
<dbReference type="InterPro" id="IPR010664">
    <property type="entry name" value="LipoPS_assembly_LptC-rel"/>
</dbReference>
<dbReference type="HAMAP" id="MF_01915">
    <property type="entry name" value="LPS_assembly_LptC"/>
    <property type="match status" value="1"/>
</dbReference>
<dbReference type="GO" id="GO:0005886">
    <property type="term" value="C:plasma membrane"/>
    <property type="evidence" value="ECO:0007669"/>
    <property type="project" value="UniProtKB-SubCell"/>
</dbReference>
<dbReference type="NCBIfam" id="TIGR04409">
    <property type="entry name" value="LptC_YrbK"/>
    <property type="match status" value="1"/>
</dbReference>
<evidence type="ECO:0000313" key="8">
    <source>
        <dbReference type="EMBL" id="PVX42885.1"/>
    </source>
</evidence>
<dbReference type="GO" id="GO:0015221">
    <property type="term" value="F:lipopolysaccharide transmembrane transporter activity"/>
    <property type="evidence" value="ECO:0007669"/>
    <property type="project" value="InterPro"/>
</dbReference>
<keyword evidence="3 6" id="KW-0812">Transmembrane</keyword>
<dbReference type="GO" id="GO:0043165">
    <property type="term" value="P:Gram-negative-bacterium-type cell outer membrane assembly"/>
    <property type="evidence" value="ECO:0007669"/>
    <property type="project" value="UniProtKB-UniRule"/>
</dbReference>
<keyword evidence="9" id="KW-1185">Reference proteome</keyword>
<dbReference type="PIRSF" id="PIRSF028513">
    <property type="entry name" value="LptC"/>
    <property type="match status" value="1"/>
</dbReference>
<dbReference type="EMBL" id="QENU01000001">
    <property type="protein sequence ID" value="PVX42885.1"/>
    <property type="molecule type" value="Genomic_DNA"/>
</dbReference>
<dbReference type="AlphaFoldDB" id="A0A2U0TGZ2"/>
<sequence>MMNIRWNLVLGVIALVLLAWFYSLNQDDTNLTDLVKAPESPEYIGHKMETTVFSPTGEKQYVALADKVEHFTLDGRTEFESPIVYVLDVQTLKNNDNNDNKNDNTPANDTQSAVKNQTESWKLTANKATLTKDNMLELEGNVIAQSLLPVSKLQRIETDAAVVNLKTQDITSDKMVKINGQNFTSTGLKLNGNLKQQIATLKEQVKTHYEIDNQ</sequence>
<comment type="similarity">
    <text evidence="6">Belongs to the LptC family.</text>
</comment>
<name>A0A2U0TGZ2_9PAST</name>
<evidence type="ECO:0000256" key="1">
    <source>
        <dbReference type="ARBA" id="ARBA00022475"/>
    </source>
</evidence>
<feature type="region of interest" description="Disordered" evidence="7">
    <location>
        <begin position="95"/>
        <end position="115"/>
    </location>
</feature>
<comment type="caution">
    <text evidence="8">The sequence shown here is derived from an EMBL/GenBank/DDBJ whole genome shotgun (WGS) entry which is preliminary data.</text>
</comment>
<dbReference type="InterPro" id="IPR052363">
    <property type="entry name" value="LPS_export_LptC"/>
</dbReference>